<evidence type="ECO:0000256" key="1">
    <source>
        <dbReference type="SAM" id="MobiDB-lite"/>
    </source>
</evidence>
<reference evidence="2 3" key="1">
    <citation type="journal article" date="2022" name="bioRxiv">
        <title>Genomics of Preaxostyla Flagellates Illuminates Evolutionary Transitions and the Path Towards Mitochondrial Loss.</title>
        <authorList>
            <person name="Novak L.V.F."/>
            <person name="Treitli S.C."/>
            <person name="Pyrih J."/>
            <person name="Halakuc P."/>
            <person name="Pipaliya S.V."/>
            <person name="Vacek V."/>
            <person name="Brzon O."/>
            <person name="Soukal P."/>
            <person name="Eme L."/>
            <person name="Dacks J.B."/>
            <person name="Karnkowska A."/>
            <person name="Elias M."/>
            <person name="Hampl V."/>
        </authorList>
    </citation>
    <scope>NUCLEOTIDE SEQUENCE [LARGE SCALE GENOMIC DNA]</scope>
    <source>
        <strain evidence="2">NAU3</strain>
        <tissue evidence="2">Gut</tissue>
    </source>
</reference>
<protein>
    <submittedName>
        <fullName evidence="2">Uncharacterized protein</fullName>
    </submittedName>
</protein>
<name>A0ABQ9WZX6_9EUKA</name>
<dbReference type="Proteomes" id="UP001281761">
    <property type="component" value="Unassembled WGS sequence"/>
</dbReference>
<proteinExistence type="predicted"/>
<feature type="compositionally biased region" description="Basic residues" evidence="1">
    <location>
        <begin position="103"/>
        <end position="116"/>
    </location>
</feature>
<organism evidence="2 3">
    <name type="scientific">Blattamonas nauphoetae</name>
    <dbReference type="NCBI Taxonomy" id="2049346"/>
    <lineage>
        <taxon>Eukaryota</taxon>
        <taxon>Metamonada</taxon>
        <taxon>Preaxostyla</taxon>
        <taxon>Oxymonadida</taxon>
        <taxon>Blattamonas</taxon>
    </lineage>
</organism>
<evidence type="ECO:0000313" key="2">
    <source>
        <dbReference type="EMBL" id="KAK2945064.1"/>
    </source>
</evidence>
<feature type="compositionally biased region" description="Basic and acidic residues" evidence="1">
    <location>
        <begin position="91"/>
        <end position="102"/>
    </location>
</feature>
<dbReference type="EMBL" id="JARBJD010000274">
    <property type="protein sequence ID" value="KAK2945064.1"/>
    <property type="molecule type" value="Genomic_DNA"/>
</dbReference>
<evidence type="ECO:0000313" key="3">
    <source>
        <dbReference type="Proteomes" id="UP001281761"/>
    </source>
</evidence>
<comment type="caution">
    <text evidence="2">The sequence shown here is derived from an EMBL/GenBank/DDBJ whole genome shotgun (WGS) entry which is preliminary data.</text>
</comment>
<sequence length="158" mass="17864">MLCVKPARTTLTRGGKPASMNTHSASNATFSISSTRTRITIEGNEREEKRQNTRRHFSIHPCLNCSPTARDALETNPESRPTQLKEGSDDESNRFNKQQKEGRRGRRRAERLRRKGRLNDLKQKTENSDTLEMLTEILMAPTVQTVAISARNGRESVG</sequence>
<feature type="region of interest" description="Disordered" evidence="1">
    <location>
        <begin position="43"/>
        <end position="127"/>
    </location>
</feature>
<accession>A0ABQ9WZX6</accession>
<feature type="compositionally biased region" description="Basic and acidic residues" evidence="1">
    <location>
        <begin position="117"/>
        <end position="127"/>
    </location>
</feature>
<gene>
    <name evidence="2" type="ORF">BLNAU_20009</name>
</gene>
<feature type="region of interest" description="Disordered" evidence="1">
    <location>
        <begin position="1"/>
        <end position="26"/>
    </location>
</feature>
<keyword evidence="3" id="KW-1185">Reference proteome</keyword>